<dbReference type="GO" id="GO:0043365">
    <property type="term" value="F:[formate-C-acetyltransferase]-activating enzyme activity"/>
    <property type="evidence" value="ECO:0007669"/>
    <property type="project" value="InterPro"/>
</dbReference>
<dbReference type="SFLD" id="SFLDG01066">
    <property type="entry name" value="organic_radical-activating_enz"/>
    <property type="match status" value="1"/>
</dbReference>
<comment type="cofactor">
    <cofactor evidence="1">
        <name>[4Fe-4S] cluster</name>
        <dbReference type="ChEBI" id="CHEBI:49883"/>
    </cofactor>
</comment>
<dbReference type="GO" id="GO:0004748">
    <property type="term" value="F:ribonucleoside-diphosphate reductase activity, thioredoxin disulfide as acceptor"/>
    <property type="evidence" value="ECO:0007669"/>
    <property type="project" value="TreeGrafter"/>
</dbReference>
<dbReference type="InterPro" id="IPR058240">
    <property type="entry name" value="rSAM_sf"/>
</dbReference>
<dbReference type="InterPro" id="IPR013785">
    <property type="entry name" value="Aldolase_TIM"/>
</dbReference>
<keyword evidence="6" id="KW-0411">Iron-sulfur</keyword>
<evidence type="ECO:0000256" key="5">
    <source>
        <dbReference type="ARBA" id="ARBA00023004"/>
    </source>
</evidence>
<feature type="domain" description="Radical SAM core" evidence="8">
    <location>
        <begin position="24"/>
        <end position="166"/>
    </location>
</feature>
<evidence type="ECO:0000256" key="2">
    <source>
        <dbReference type="ARBA" id="ARBA00022485"/>
    </source>
</evidence>
<comment type="similarity">
    <text evidence="7">Belongs to the organic radical-activating enzymes family.</text>
</comment>
<evidence type="ECO:0000313" key="9">
    <source>
        <dbReference type="EMBL" id="EEN83388.1"/>
    </source>
</evidence>
<evidence type="ECO:0000313" key="10">
    <source>
        <dbReference type="Proteomes" id="UP000004295"/>
    </source>
</evidence>
<keyword evidence="3" id="KW-0949">S-adenosyl-L-methionine</keyword>
<sequence length="166" mass="18808">MFVAFNLIDKGMLHLLNRYKETISDGPGLRYAIYLAGCSHHCPGCHNPESHNPLGGIELSEEVLRGIIDEINSNPLLDGITLSGGDPFFYPEELLKLVQRLSQECSLPILCYTGYTYEELLADERRAPVLKYLTTLIDGRFVRELRDPSLPFRGSSNQRIIDLRNR</sequence>
<dbReference type="NCBIfam" id="TIGR02491">
    <property type="entry name" value="NrdG"/>
    <property type="match status" value="1"/>
</dbReference>
<dbReference type="CDD" id="cd01335">
    <property type="entry name" value="Radical_SAM"/>
    <property type="match status" value="1"/>
</dbReference>
<keyword evidence="7 9" id="KW-0560">Oxidoreductase</keyword>
<evidence type="ECO:0000259" key="8">
    <source>
        <dbReference type="PROSITE" id="PS51918"/>
    </source>
</evidence>
<dbReference type="EC" id="1.97.1.-" evidence="7"/>
<dbReference type="Proteomes" id="UP000004295">
    <property type="component" value="Unassembled WGS sequence"/>
</dbReference>
<gene>
    <name evidence="9" type="primary">nrdG</name>
    <name evidence="9" type="ORF">POREN0001_0517</name>
</gene>
<evidence type="ECO:0000256" key="3">
    <source>
        <dbReference type="ARBA" id="ARBA00022691"/>
    </source>
</evidence>
<keyword evidence="10" id="KW-1185">Reference proteome</keyword>
<reference evidence="9 10" key="1">
    <citation type="submission" date="2009-04" db="EMBL/GenBank/DDBJ databases">
        <authorList>
            <person name="Sebastian Y."/>
            <person name="Madupu R."/>
            <person name="Durkin A.S."/>
            <person name="Torralba M."/>
            <person name="Methe B."/>
            <person name="Sutton G.G."/>
            <person name="Strausberg R.L."/>
            <person name="Nelson K.E."/>
        </authorList>
    </citation>
    <scope>NUCLEOTIDE SEQUENCE [LARGE SCALE GENOMIC DNA]</scope>
    <source>
        <strain evidence="10">ATCC 35406 / BCRC 14492 / JCM 8526 / NCTC 13058 / HG 370</strain>
    </source>
</reference>
<dbReference type="SFLD" id="SFLDS00029">
    <property type="entry name" value="Radical_SAM"/>
    <property type="match status" value="1"/>
</dbReference>
<dbReference type="SUPFAM" id="SSF102114">
    <property type="entry name" value="Radical SAM enzymes"/>
    <property type="match status" value="1"/>
</dbReference>
<dbReference type="GO" id="GO:0051539">
    <property type="term" value="F:4 iron, 4 sulfur cluster binding"/>
    <property type="evidence" value="ECO:0007669"/>
    <property type="project" value="UniProtKB-KW"/>
</dbReference>
<dbReference type="InterPro" id="IPR012837">
    <property type="entry name" value="NrdG"/>
</dbReference>
<dbReference type="STRING" id="553175.POREN0001_0517"/>
<dbReference type="SFLD" id="SFLDF00299">
    <property type="entry name" value="anaerobic_ribonucleoside-triph"/>
    <property type="match status" value="1"/>
</dbReference>
<evidence type="ECO:0000256" key="7">
    <source>
        <dbReference type="PIRNR" id="PIRNR000368"/>
    </source>
</evidence>
<keyword evidence="4" id="KW-0479">Metal-binding</keyword>
<keyword evidence="5" id="KW-0408">Iron</keyword>
<dbReference type="SFLD" id="SFLDG01063">
    <property type="entry name" value="activating_enzymes__group_1"/>
    <property type="match status" value="1"/>
</dbReference>
<protein>
    <recommendedName>
        <fullName evidence="7">Anaerobic ribonucleoside-triphosphate reductase-activating protein</fullName>
        <ecNumber evidence="7">1.97.1.-</ecNumber>
    </recommendedName>
</protein>
<evidence type="ECO:0000256" key="4">
    <source>
        <dbReference type="ARBA" id="ARBA00022723"/>
    </source>
</evidence>
<evidence type="ECO:0000256" key="6">
    <source>
        <dbReference type="ARBA" id="ARBA00023014"/>
    </source>
</evidence>
<comment type="function">
    <text evidence="7">Activation of anaerobic ribonucleoside-triphosphate reductase under anaerobic conditions by generation of an organic free radical, using S-adenosylmethionine and reduced flavodoxin as cosubstrates to produce 5'-deoxy-adenosine.</text>
</comment>
<dbReference type="PANTHER" id="PTHR30352">
    <property type="entry name" value="PYRUVATE FORMATE-LYASE-ACTIVATING ENZYME"/>
    <property type="match status" value="1"/>
</dbReference>
<comment type="caution">
    <text evidence="9">The sequence shown here is derived from an EMBL/GenBank/DDBJ whole genome shotgun (WGS) entry which is preliminary data.</text>
</comment>
<dbReference type="AlphaFoldDB" id="C3J8K1"/>
<dbReference type="Gene3D" id="3.20.20.70">
    <property type="entry name" value="Aldolase class I"/>
    <property type="match status" value="1"/>
</dbReference>
<keyword evidence="2" id="KW-0004">4Fe-4S</keyword>
<dbReference type="InterPro" id="IPR007197">
    <property type="entry name" value="rSAM"/>
</dbReference>
<proteinExistence type="inferred from homology"/>
<accession>C3J8K1</accession>
<dbReference type="Pfam" id="PF13353">
    <property type="entry name" value="Fer4_12"/>
    <property type="match status" value="1"/>
</dbReference>
<dbReference type="PROSITE" id="PS51918">
    <property type="entry name" value="RADICAL_SAM"/>
    <property type="match status" value="1"/>
</dbReference>
<organism evidence="9 10">
    <name type="scientific">Porphyromonas endodontalis (strain ATCC 35406 / DSM 24491 / JCM 8526 / CCUG 16442 / BCRC 14492 / NCTC 13058 / HG 370)</name>
    <name type="common">Bacteroides endodontalis</name>
    <dbReference type="NCBI Taxonomy" id="553175"/>
    <lineage>
        <taxon>Bacteria</taxon>
        <taxon>Pseudomonadati</taxon>
        <taxon>Bacteroidota</taxon>
        <taxon>Bacteroidia</taxon>
        <taxon>Bacteroidales</taxon>
        <taxon>Porphyromonadaceae</taxon>
        <taxon>Porphyromonas</taxon>
    </lineage>
</organism>
<dbReference type="EMBL" id="ACNN01000007">
    <property type="protein sequence ID" value="EEN83388.1"/>
    <property type="molecule type" value="Genomic_DNA"/>
</dbReference>
<dbReference type="GO" id="GO:0046872">
    <property type="term" value="F:metal ion binding"/>
    <property type="evidence" value="ECO:0007669"/>
    <property type="project" value="UniProtKB-KW"/>
</dbReference>
<dbReference type="PANTHER" id="PTHR30352:SF2">
    <property type="entry name" value="ANAEROBIC RIBONUCLEOSIDE-TRIPHOSPHATE REDUCTASE-ACTIVATING PROTEIN"/>
    <property type="match status" value="1"/>
</dbReference>
<dbReference type="InterPro" id="IPR034457">
    <property type="entry name" value="Organic_radical-activating"/>
</dbReference>
<name>C3J8K1_POREA</name>
<dbReference type="eggNOG" id="COG0602">
    <property type="taxonomic scope" value="Bacteria"/>
</dbReference>
<dbReference type="PIRSF" id="PIRSF000368">
    <property type="entry name" value="NrdG"/>
    <property type="match status" value="1"/>
</dbReference>
<evidence type="ECO:0000256" key="1">
    <source>
        <dbReference type="ARBA" id="ARBA00001966"/>
    </source>
</evidence>